<comment type="similarity">
    <text evidence="3">Belongs to the short-chain dehydrogenases/reductases (SDR) family.</text>
</comment>
<dbReference type="Pfam" id="PF00106">
    <property type="entry name" value="adh_short"/>
    <property type="match status" value="1"/>
</dbReference>
<dbReference type="GO" id="GO:0005783">
    <property type="term" value="C:endoplasmic reticulum"/>
    <property type="evidence" value="ECO:0007669"/>
    <property type="project" value="TreeGrafter"/>
</dbReference>
<reference evidence="4 5" key="1">
    <citation type="journal article" date="2016" name="Nat. Commun.">
        <title>Ectomycorrhizal ecology is imprinted in the genome of the dominant symbiotic fungus Cenococcum geophilum.</title>
        <authorList>
            <consortium name="DOE Joint Genome Institute"/>
            <person name="Peter M."/>
            <person name="Kohler A."/>
            <person name="Ohm R.A."/>
            <person name="Kuo A."/>
            <person name="Krutzmann J."/>
            <person name="Morin E."/>
            <person name="Arend M."/>
            <person name="Barry K.W."/>
            <person name="Binder M."/>
            <person name="Choi C."/>
            <person name="Clum A."/>
            <person name="Copeland A."/>
            <person name="Grisel N."/>
            <person name="Haridas S."/>
            <person name="Kipfer T."/>
            <person name="LaButti K."/>
            <person name="Lindquist E."/>
            <person name="Lipzen A."/>
            <person name="Maire R."/>
            <person name="Meier B."/>
            <person name="Mihaltcheva S."/>
            <person name="Molinier V."/>
            <person name="Murat C."/>
            <person name="Poggeler S."/>
            <person name="Quandt C.A."/>
            <person name="Sperisen C."/>
            <person name="Tritt A."/>
            <person name="Tisserant E."/>
            <person name="Crous P.W."/>
            <person name="Henrissat B."/>
            <person name="Nehls U."/>
            <person name="Egli S."/>
            <person name="Spatafora J.W."/>
            <person name="Grigoriev I.V."/>
            <person name="Martin F.M."/>
        </authorList>
    </citation>
    <scope>NUCLEOTIDE SEQUENCE [LARGE SCALE GENOMIC DNA]</scope>
    <source>
        <strain evidence="4 5">CBS 459.81</strain>
    </source>
</reference>
<proteinExistence type="inferred from homology"/>
<evidence type="ECO:0000256" key="2">
    <source>
        <dbReference type="ARBA" id="ARBA00023002"/>
    </source>
</evidence>
<dbReference type="SUPFAM" id="SSF51735">
    <property type="entry name" value="NAD(P)-binding Rossmann-fold domains"/>
    <property type="match status" value="1"/>
</dbReference>
<dbReference type="InterPro" id="IPR036291">
    <property type="entry name" value="NAD(P)-bd_dom_sf"/>
</dbReference>
<dbReference type="PANTHER" id="PTHR43086">
    <property type="entry name" value="VERY-LONG-CHAIN 3-OXOOACYL-COA REDUCTASE"/>
    <property type="match status" value="1"/>
</dbReference>
<dbReference type="AlphaFoldDB" id="A0A8E2DWT9"/>
<dbReference type="GO" id="GO:0016491">
    <property type="term" value="F:oxidoreductase activity"/>
    <property type="evidence" value="ECO:0007669"/>
    <property type="project" value="UniProtKB-KW"/>
</dbReference>
<evidence type="ECO:0000256" key="1">
    <source>
        <dbReference type="ARBA" id="ARBA00022857"/>
    </source>
</evidence>
<name>A0A8E2DWT9_9PEZI</name>
<dbReference type="OrthoDB" id="47007at2759"/>
<organism evidence="4 5">
    <name type="scientific">Lepidopterella palustris CBS 459.81</name>
    <dbReference type="NCBI Taxonomy" id="1314670"/>
    <lineage>
        <taxon>Eukaryota</taxon>
        <taxon>Fungi</taxon>
        <taxon>Dikarya</taxon>
        <taxon>Ascomycota</taxon>
        <taxon>Pezizomycotina</taxon>
        <taxon>Dothideomycetes</taxon>
        <taxon>Pleosporomycetidae</taxon>
        <taxon>Mytilinidiales</taxon>
        <taxon>Argynnaceae</taxon>
        <taxon>Lepidopterella</taxon>
    </lineage>
</organism>
<dbReference type="Gene3D" id="3.40.50.720">
    <property type="entry name" value="NAD(P)-binding Rossmann-like Domain"/>
    <property type="match status" value="1"/>
</dbReference>
<sequence>MALLVNILAGVGLFAIIYIASYPVRALYEYFIRPSSLARYLSEDVSHPSWALVTGSTDGIGLGFAHELCARGFNILLHGRNVDKLQRVKAELLAAFPSRSVTIATADASKYDDAGLYKLAEQASNLPDGGRLRVLVNNVGGAHNVIGKGIFHLLADTTGDEIDTLINVNIRFPARLTAALLPALTSKSNLPSLIINLGSIAGVAHNPYLVVYSAAKAFNLSFSAALGKEMKAEGHNVEVLGFVIGSVDTPGAPAASQGGISVMTPRQMAQACLNRSGCGKWILEGTWSHWSLMRFMNFVPDSIVVNKLKELYLKEKRGK</sequence>
<dbReference type="PRINTS" id="PR00081">
    <property type="entry name" value="GDHRDH"/>
</dbReference>
<protein>
    <submittedName>
        <fullName evidence="4">NAD(P)-binding protein</fullName>
    </submittedName>
</protein>
<keyword evidence="5" id="KW-1185">Reference proteome</keyword>
<evidence type="ECO:0000313" key="4">
    <source>
        <dbReference type="EMBL" id="OCK73152.1"/>
    </source>
</evidence>
<evidence type="ECO:0000256" key="3">
    <source>
        <dbReference type="RuleBase" id="RU000363"/>
    </source>
</evidence>
<dbReference type="EMBL" id="KV745930">
    <property type="protein sequence ID" value="OCK73152.1"/>
    <property type="molecule type" value="Genomic_DNA"/>
</dbReference>
<keyword evidence="2" id="KW-0560">Oxidoreductase</keyword>
<gene>
    <name evidence="4" type="ORF">K432DRAFT_387535</name>
</gene>
<dbReference type="PIRSF" id="PIRSF000126">
    <property type="entry name" value="11-beta-HSD1"/>
    <property type="match status" value="1"/>
</dbReference>
<dbReference type="PANTHER" id="PTHR43086:SF2">
    <property type="entry name" value="HYDROXYSTEROID DEHYDROGENASE-LIKE PROTEIN 1"/>
    <property type="match status" value="1"/>
</dbReference>
<accession>A0A8E2DWT9</accession>
<dbReference type="GO" id="GO:0030497">
    <property type="term" value="P:fatty acid elongation"/>
    <property type="evidence" value="ECO:0007669"/>
    <property type="project" value="TreeGrafter"/>
</dbReference>
<dbReference type="PRINTS" id="PR00080">
    <property type="entry name" value="SDRFAMILY"/>
</dbReference>
<dbReference type="InterPro" id="IPR002347">
    <property type="entry name" value="SDR_fam"/>
</dbReference>
<evidence type="ECO:0000313" key="5">
    <source>
        <dbReference type="Proteomes" id="UP000250266"/>
    </source>
</evidence>
<dbReference type="Proteomes" id="UP000250266">
    <property type="component" value="Unassembled WGS sequence"/>
</dbReference>
<keyword evidence="1" id="KW-0521">NADP</keyword>